<accession>A0A0B1SW50</accession>
<evidence type="ECO:0000256" key="1">
    <source>
        <dbReference type="SAM" id="SignalP"/>
    </source>
</evidence>
<reference evidence="2 3" key="1">
    <citation type="submission" date="2014-03" db="EMBL/GenBank/DDBJ databases">
        <title>Draft genome of the hookworm Oesophagostomum dentatum.</title>
        <authorList>
            <person name="Mitreva M."/>
        </authorList>
    </citation>
    <scope>NUCLEOTIDE SEQUENCE [LARGE SCALE GENOMIC DNA]</scope>
    <source>
        <strain evidence="2 3">OD-Hann</strain>
    </source>
</reference>
<dbReference type="Proteomes" id="UP000053660">
    <property type="component" value="Unassembled WGS sequence"/>
</dbReference>
<evidence type="ECO:0000313" key="2">
    <source>
        <dbReference type="EMBL" id="KHJ89164.1"/>
    </source>
</evidence>
<proteinExistence type="predicted"/>
<keyword evidence="1" id="KW-0732">Signal</keyword>
<feature type="chain" id="PRO_5002065077" description="SCP domain-containing protein" evidence="1">
    <location>
        <begin position="21"/>
        <end position="79"/>
    </location>
</feature>
<gene>
    <name evidence="2" type="ORF">OESDEN_11019</name>
</gene>
<dbReference type="OrthoDB" id="5868581at2759"/>
<dbReference type="Gene3D" id="3.40.33.10">
    <property type="entry name" value="CAP"/>
    <property type="match status" value="1"/>
</dbReference>
<evidence type="ECO:0008006" key="4">
    <source>
        <dbReference type="Google" id="ProtNLM"/>
    </source>
</evidence>
<dbReference type="SUPFAM" id="SSF55797">
    <property type="entry name" value="PR-1-like"/>
    <property type="match status" value="1"/>
</dbReference>
<dbReference type="EMBL" id="KN554617">
    <property type="protein sequence ID" value="KHJ89164.1"/>
    <property type="molecule type" value="Genomic_DNA"/>
</dbReference>
<evidence type="ECO:0000313" key="3">
    <source>
        <dbReference type="Proteomes" id="UP000053660"/>
    </source>
</evidence>
<organism evidence="2 3">
    <name type="scientific">Oesophagostomum dentatum</name>
    <name type="common">Nodular worm</name>
    <dbReference type="NCBI Taxonomy" id="61180"/>
    <lineage>
        <taxon>Eukaryota</taxon>
        <taxon>Metazoa</taxon>
        <taxon>Ecdysozoa</taxon>
        <taxon>Nematoda</taxon>
        <taxon>Chromadorea</taxon>
        <taxon>Rhabditida</taxon>
        <taxon>Rhabditina</taxon>
        <taxon>Rhabditomorpha</taxon>
        <taxon>Strongyloidea</taxon>
        <taxon>Strongylidae</taxon>
        <taxon>Oesophagostomum</taxon>
    </lineage>
</organism>
<protein>
    <recommendedName>
        <fullName evidence="4">SCP domain-containing protein</fullName>
    </recommendedName>
</protein>
<dbReference type="InterPro" id="IPR035940">
    <property type="entry name" value="CAP_sf"/>
</dbReference>
<dbReference type="AlphaFoldDB" id="A0A0B1SW50"/>
<name>A0A0B1SW50_OESDE</name>
<feature type="signal peptide" evidence="1">
    <location>
        <begin position="1"/>
        <end position="20"/>
    </location>
</feature>
<sequence length="79" mass="8717">MITSAPLLVMALASLLFCDAAVFRRKRSACSNNGVTDADRKLFLDYHNEARLRVAKGIEPNRVGYMNPAKNMYKLVGAA</sequence>
<keyword evidence="3" id="KW-1185">Reference proteome</keyword>